<dbReference type="Proteomes" id="UP000756921">
    <property type="component" value="Unassembled WGS sequence"/>
</dbReference>
<protein>
    <submittedName>
        <fullName evidence="2">Uncharacterized protein</fullName>
    </submittedName>
</protein>
<gene>
    <name evidence="2" type="ORF">PMIN01_11424</name>
</gene>
<name>A0A9P6KL79_9PLEO</name>
<feature type="region of interest" description="Disordered" evidence="1">
    <location>
        <begin position="45"/>
        <end position="124"/>
    </location>
</feature>
<sequence>MKRRVLGGHGSYLLNRRSDLQKPYNLPSVAVSSQPDTPLPFYRHNSIPTTTQTHLGRDKPGGLSPTRDPPTAIDFPFHPPQHRLSCTTTPIAPPSHPSRPRTTPAPPEPTVRARPSPPRAVGFPGRVQARRLQVGRGRSLWKRALAYALLPAHGGTFSHAEGEAVIAVEAVRG</sequence>
<proteinExistence type="predicted"/>
<organism evidence="2 3">
    <name type="scientific">Paraphaeosphaeria minitans</name>
    <dbReference type="NCBI Taxonomy" id="565426"/>
    <lineage>
        <taxon>Eukaryota</taxon>
        <taxon>Fungi</taxon>
        <taxon>Dikarya</taxon>
        <taxon>Ascomycota</taxon>
        <taxon>Pezizomycotina</taxon>
        <taxon>Dothideomycetes</taxon>
        <taxon>Pleosporomycetidae</taxon>
        <taxon>Pleosporales</taxon>
        <taxon>Massarineae</taxon>
        <taxon>Didymosphaeriaceae</taxon>
        <taxon>Paraphaeosphaeria</taxon>
    </lineage>
</organism>
<accession>A0A9P6KL79</accession>
<evidence type="ECO:0000313" key="2">
    <source>
        <dbReference type="EMBL" id="KAF9730555.1"/>
    </source>
</evidence>
<keyword evidence="3" id="KW-1185">Reference proteome</keyword>
<evidence type="ECO:0000256" key="1">
    <source>
        <dbReference type="SAM" id="MobiDB-lite"/>
    </source>
</evidence>
<dbReference type="AlphaFoldDB" id="A0A9P6KL79"/>
<feature type="compositionally biased region" description="Pro residues" evidence="1">
    <location>
        <begin position="91"/>
        <end position="109"/>
    </location>
</feature>
<evidence type="ECO:0000313" key="3">
    <source>
        <dbReference type="Proteomes" id="UP000756921"/>
    </source>
</evidence>
<feature type="region of interest" description="Disordered" evidence="1">
    <location>
        <begin position="1"/>
        <end position="20"/>
    </location>
</feature>
<comment type="caution">
    <text evidence="2">The sequence shown here is derived from an EMBL/GenBank/DDBJ whole genome shotgun (WGS) entry which is preliminary data.</text>
</comment>
<dbReference type="EMBL" id="WJXW01000014">
    <property type="protein sequence ID" value="KAF9730555.1"/>
    <property type="molecule type" value="Genomic_DNA"/>
</dbReference>
<reference evidence="2" key="1">
    <citation type="journal article" date="2020" name="Mol. Plant Microbe Interact.">
        <title>Genome Sequence of the Biocontrol Agent Coniothyrium minitans strain Conio (IMI 134523).</title>
        <authorList>
            <person name="Patel D."/>
            <person name="Shittu T.A."/>
            <person name="Baroncelli R."/>
            <person name="Muthumeenakshi S."/>
            <person name="Osborne T.H."/>
            <person name="Janganan T.K."/>
            <person name="Sreenivasaprasad S."/>
        </authorList>
    </citation>
    <scope>NUCLEOTIDE SEQUENCE</scope>
    <source>
        <strain evidence="2">Conio</strain>
    </source>
</reference>